<gene>
    <name evidence="1" type="ORF">LCGC14_1497040</name>
</gene>
<name>A0A0F9JR31_9ZZZZ</name>
<comment type="caution">
    <text evidence="1">The sequence shown here is derived from an EMBL/GenBank/DDBJ whole genome shotgun (WGS) entry which is preliminary data.</text>
</comment>
<organism evidence="1">
    <name type="scientific">marine sediment metagenome</name>
    <dbReference type="NCBI Taxonomy" id="412755"/>
    <lineage>
        <taxon>unclassified sequences</taxon>
        <taxon>metagenomes</taxon>
        <taxon>ecological metagenomes</taxon>
    </lineage>
</organism>
<sequence>MVRLRLKQWEPGELRGSRRVLRAAEGAVPSADSPQLAISPKFNQFGAAWEHSCHVILKNVRPQS</sequence>
<protein>
    <submittedName>
        <fullName evidence="1">Uncharacterized protein</fullName>
    </submittedName>
</protein>
<reference evidence="1" key="1">
    <citation type="journal article" date="2015" name="Nature">
        <title>Complex archaea that bridge the gap between prokaryotes and eukaryotes.</title>
        <authorList>
            <person name="Spang A."/>
            <person name="Saw J.H."/>
            <person name="Jorgensen S.L."/>
            <person name="Zaremba-Niedzwiedzka K."/>
            <person name="Martijn J."/>
            <person name="Lind A.E."/>
            <person name="van Eijk R."/>
            <person name="Schleper C."/>
            <person name="Guy L."/>
            <person name="Ettema T.J."/>
        </authorList>
    </citation>
    <scope>NUCLEOTIDE SEQUENCE</scope>
</reference>
<accession>A0A0F9JR31</accession>
<dbReference type="AlphaFoldDB" id="A0A0F9JR31"/>
<dbReference type="EMBL" id="LAZR01010820">
    <property type="protein sequence ID" value="KKM64866.1"/>
    <property type="molecule type" value="Genomic_DNA"/>
</dbReference>
<proteinExistence type="predicted"/>
<evidence type="ECO:0000313" key="1">
    <source>
        <dbReference type="EMBL" id="KKM64866.1"/>
    </source>
</evidence>